<reference evidence="3 4" key="1">
    <citation type="submission" date="2023-02" db="EMBL/GenBank/DDBJ databases">
        <title>LHISI_Scaffold_Assembly.</title>
        <authorList>
            <person name="Stuart O.P."/>
            <person name="Cleave R."/>
            <person name="Magrath M.J.L."/>
            <person name="Mikheyev A.S."/>
        </authorList>
    </citation>
    <scope>NUCLEOTIDE SEQUENCE [LARGE SCALE GENOMIC DNA]</scope>
    <source>
        <strain evidence="3">Daus_M_001</strain>
        <tissue evidence="3">Leg muscle</tissue>
    </source>
</reference>
<proteinExistence type="predicted"/>
<keyword evidence="2" id="KW-0812">Transmembrane</keyword>
<keyword evidence="2" id="KW-1133">Transmembrane helix</keyword>
<evidence type="ECO:0000256" key="2">
    <source>
        <dbReference type="SAM" id="Phobius"/>
    </source>
</evidence>
<keyword evidence="2" id="KW-0472">Membrane</keyword>
<evidence type="ECO:0000313" key="4">
    <source>
        <dbReference type="Proteomes" id="UP001159363"/>
    </source>
</evidence>
<gene>
    <name evidence="3" type="ORF">PR048_010373</name>
</gene>
<feature type="region of interest" description="Disordered" evidence="1">
    <location>
        <begin position="217"/>
        <end position="241"/>
    </location>
</feature>
<sequence>MYRHNARPLLSSKRNVLRTGDVAFEAHLHESFSFFLAEKCGIYKGYTGTRYKNSIAATRRATNWRPTLMVICKIFFLILWTAVVWWSDYRPLTKAKSFRFPVGSHDGFSHLGIVLDDVAGRMVFSGIFRFPRSCIPALLHARLASPSLALKISWQVSNRLVHGGGVGRGEGMLLYDVVIGGPIIKVDVGATRDWGSQQSSQSGRCAICAAIPYPSPKPKQPFREGNSHPRHVSGPPTSLERPSRRLILTSRAIIQRGFSPSTPLMYLHRRHSLSISTSPPPPPNHMKIAASADPHRALVDAVPARDHALQTRAAVCSEDVSHIVNTISEHSKMAKTDFFKVLYFRVYTSDTCETTQGPCIEPSYRLSANKSREYTQCDKNNVRQFRGLRLAAMAHLMRVAISPLRLWRFSVSKAEINARVIEVSLEQHRSVRVEETGEPRPEIEPGSPWSEARKLTAQSPPRPLLHARLPPRRTGLNPGRVAGLSQVGIVSDDAVGRRVFLGISRFPRPVIPAPLHTQTNLIGSQDLAVKSRPNLFTPSLPHVGTEGLLRASRIVEVLRLRSGKHFEILTNRREAFPILCLPARADIRKLLFLPYLNASSTTTSLETGRQFRIFAHGLFTPISAANVCYHVSPIPLLSCVAHTSVKLVCGDDNVQHQRH</sequence>
<comment type="caution">
    <text evidence="3">The sequence shown here is derived from an EMBL/GenBank/DDBJ whole genome shotgun (WGS) entry which is preliminary data.</text>
</comment>
<feature type="transmembrane region" description="Helical" evidence="2">
    <location>
        <begin position="68"/>
        <end position="87"/>
    </location>
</feature>
<organism evidence="3 4">
    <name type="scientific">Dryococelus australis</name>
    <dbReference type="NCBI Taxonomy" id="614101"/>
    <lineage>
        <taxon>Eukaryota</taxon>
        <taxon>Metazoa</taxon>
        <taxon>Ecdysozoa</taxon>
        <taxon>Arthropoda</taxon>
        <taxon>Hexapoda</taxon>
        <taxon>Insecta</taxon>
        <taxon>Pterygota</taxon>
        <taxon>Neoptera</taxon>
        <taxon>Polyneoptera</taxon>
        <taxon>Phasmatodea</taxon>
        <taxon>Verophasmatodea</taxon>
        <taxon>Anareolatae</taxon>
        <taxon>Phasmatidae</taxon>
        <taxon>Eurycanthinae</taxon>
        <taxon>Dryococelus</taxon>
    </lineage>
</organism>
<protein>
    <submittedName>
        <fullName evidence="3">Uncharacterized protein</fullName>
    </submittedName>
</protein>
<evidence type="ECO:0000256" key="1">
    <source>
        <dbReference type="SAM" id="MobiDB-lite"/>
    </source>
</evidence>
<keyword evidence="4" id="KW-1185">Reference proteome</keyword>
<evidence type="ECO:0000313" key="3">
    <source>
        <dbReference type="EMBL" id="KAJ8890864.1"/>
    </source>
</evidence>
<dbReference type="EMBL" id="JARBHB010000003">
    <property type="protein sequence ID" value="KAJ8890864.1"/>
    <property type="molecule type" value="Genomic_DNA"/>
</dbReference>
<accession>A0ABQ9I2I5</accession>
<feature type="region of interest" description="Disordered" evidence="1">
    <location>
        <begin position="431"/>
        <end position="477"/>
    </location>
</feature>
<dbReference type="Proteomes" id="UP001159363">
    <property type="component" value="Chromosome 3"/>
</dbReference>
<name>A0ABQ9I2I5_9NEOP</name>
<feature type="compositionally biased region" description="Basic and acidic residues" evidence="1">
    <location>
        <begin position="431"/>
        <end position="443"/>
    </location>
</feature>